<dbReference type="Gene3D" id="3.30.360.10">
    <property type="entry name" value="Dihydrodipicolinate Reductase, domain 2"/>
    <property type="match status" value="1"/>
</dbReference>
<dbReference type="InterPro" id="IPR055080">
    <property type="entry name" value="Gal80p-like_C"/>
</dbReference>
<dbReference type="Gene3D" id="3.40.50.720">
    <property type="entry name" value="NAD(P)-binding Rossmann-like Domain"/>
    <property type="match status" value="1"/>
</dbReference>
<reference evidence="3" key="1">
    <citation type="submission" date="2023-06" db="EMBL/GenBank/DDBJ databases">
        <authorList>
            <consortium name="Lawrence Berkeley National Laboratory"/>
            <person name="Ahrendt S."/>
            <person name="Sahu N."/>
            <person name="Indic B."/>
            <person name="Wong-Bajracharya J."/>
            <person name="Merenyi Z."/>
            <person name="Ke H.-M."/>
            <person name="Monk M."/>
            <person name="Kocsube S."/>
            <person name="Drula E."/>
            <person name="Lipzen A."/>
            <person name="Balint B."/>
            <person name="Henrissat B."/>
            <person name="Andreopoulos B."/>
            <person name="Martin F.M."/>
            <person name="Harder C.B."/>
            <person name="Rigling D."/>
            <person name="Ford K.L."/>
            <person name="Foster G.D."/>
            <person name="Pangilinan J."/>
            <person name="Papanicolaou A."/>
            <person name="Barry K."/>
            <person name="LaButti K."/>
            <person name="Viragh M."/>
            <person name="Koriabine M."/>
            <person name="Yan M."/>
            <person name="Riley R."/>
            <person name="Champramary S."/>
            <person name="Plett K.L."/>
            <person name="Tsai I.J."/>
            <person name="Slot J."/>
            <person name="Sipos G."/>
            <person name="Plett J."/>
            <person name="Nagy L.G."/>
            <person name="Grigoriev I.V."/>
        </authorList>
    </citation>
    <scope>NUCLEOTIDE SEQUENCE</scope>
    <source>
        <strain evidence="3">ICMP 16352</strain>
    </source>
</reference>
<dbReference type="Pfam" id="PF01408">
    <property type="entry name" value="GFO_IDH_MocA"/>
    <property type="match status" value="1"/>
</dbReference>
<dbReference type="Proteomes" id="UP001175227">
    <property type="component" value="Unassembled WGS sequence"/>
</dbReference>
<sequence>MTSPIKVGFVGLSKQGWASILLAPTLLKNEKYSLTAVSTSSPESSKASAENQSKAVGQPVTPYYDSTSKIAADPNVDFVAVSVKSPNHYDALTPVLDAGKDFFIEWPAGRNTKETLEFAEKTHAKGLRSMVGLQGRYSAVVKKVKEIIESGKIGKILSTSLVGLVPRELGYWGPQINKENAAITSDPRSSMLDIAIGHHLDVLTYIFGDLGSLSATAEILYPTAEVVDTEGHVLKTIANTSADHISFTGAFKSGVLVSESWRGGVPATPGRQPLLWEIDGEQGSIRLTDDHMSAAFVHIRDPRLYLNGELVEVASTGLMGNLAAGWAEFAKGKEGTHATIDDAVKVHQVIDAITLSAKEGRRVVL</sequence>
<comment type="caution">
    <text evidence="3">The sequence shown here is derived from an EMBL/GenBank/DDBJ whole genome shotgun (WGS) entry which is preliminary data.</text>
</comment>
<evidence type="ECO:0000259" key="2">
    <source>
        <dbReference type="Pfam" id="PF22685"/>
    </source>
</evidence>
<evidence type="ECO:0000313" key="4">
    <source>
        <dbReference type="Proteomes" id="UP001175227"/>
    </source>
</evidence>
<keyword evidence="4" id="KW-1185">Reference proteome</keyword>
<protein>
    <submittedName>
        <fullName evidence="3">Oxidoreductase</fullName>
    </submittedName>
</protein>
<dbReference type="Pfam" id="PF22685">
    <property type="entry name" value="Gal80p_C-like"/>
    <property type="match status" value="1"/>
</dbReference>
<dbReference type="EMBL" id="JAUEPR010000006">
    <property type="protein sequence ID" value="KAK0483302.1"/>
    <property type="molecule type" value="Genomic_DNA"/>
</dbReference>
<dbReference type="GO" id="GO:0000166">
    <property type="term" value="F:nucleotide binding"/>
    <property type="evidence" value="ECO:0007669"/>
    <property type="project" value="InterPro"/>
</dbReference>
<dbReference type="AlphaFoldDB" id="A0AA39PFK2"/>
<gene>
    <name evidence="3" type="ORF">IW261DRAFT_938680</name>
</gene>
<evidence type="ECO:0000259" key="1">
    <source>
        <dbReference type="Pfam" id="PF01408"/>
    </source>
</evidence>
<dbReference type="InterPro" id="IPR051317">
    <property type="entry name" value="Gfo/Idh/MocA_oxidoreduct"/>
</dbReference>
<evidence type="ECO:0000313" key="3">
    <source>
        <dbReference type="EMBL" id="KAK0483302.1"/>
    </source>
</evidence>
<feature type="domain" description="Gal80p-like C-terminal" evidence="2">
    <location>
        <begin position="140"/>
        <end position="288"/>
    </location>
</feature>
<dbReference type="PANTHER" id="PTHR43708">
    <property type="entry name" value="CONSERVED EXPRESSED OXIDOREDUCTASE (EUROFUNG)"/>
    <property type="match status" value="1"/>
</dbReference>
<dbReference type="InterPro" id="IPR036291">
    <property type="entry name" value="NAD(P)-bd_dom_sf"/>
</dbReference>
<dbReference type="SUPFAM" id="SSF51735">
    <property type="entry name" value="NAD(P)-binding Rossmann-fold domains"/>
    <property type="match status" value="1"/>
</dbReference>
<dbReference type="PANTHER" id="PTHR43708:SF1">
    <property type="entry name" value="GALACTOSE_LACTOSE METABOLISM REGULATORY PROTEIN GAL80"/>
    <property type="match status" value="1"/>
</dbReference>
<feature type="domain" description="Gfo/Idh/MocA-like oxidoreductase N-terminal" evidence="1">
    <location>
        <begin position="5"/>
        <end position="132"/>
    </location>
</feature>
<name>A0AA39PFK2_9AGAR</name>
<dbReference type="SUPFAM" id="SSF55347">
    <property type="entry name" value="Glyceraldehyde-3-phosphate dehydrogenase-like, C-terminal domain"/>
    <property type="match status" value="1"/>
</dbReference>
<organism evidence="3 4">
    <name type="scientific">Armillaria novae-zelandiae</name>
    <dbReference type="NCBI Taxonomy" id="153914"/>
    <lineage>
        <taxon>Eukaryota</taxon>
        <taxon>Fungi</taxon>
        <taxon>Dikarya</taxon>
        <taxon>Basidiomycota</taxon>
        <taxon>Agaricomycotina</taxon>
        <taxon>Agaricomycetes</taxon>
        <taxon>Agaricomycetidae</taxon>
        <taxon>Agaricales</taxon>
        <taxon>Marasmiineae</taxon>
        <taxon>Physalacriaceae</taxon>
        <taxon>Armillaria</taxon>
    </lineage>
</organism>
<accession>A0AA39PFK2</accession>
<dbReference type="InterPro" id="IPR000683">
    <property type="entry name" value="Gfo/Idh/MocA-like_OxRdtase_N"/>
</dbReference>
<proteinExistence type="predicted"/>